<evidence type="ECO:0000256" key="4">
    <source>
        <dbReference type="ARBA" id="ARBA00022692"/>
    </source>
</evidence>
<dbReference type="RefSeq" id="WP_200985046.1">
    <property type="nucleotide sequence ID" value="NZ_MK318968.1"/>
</dbReference>
<feature type="domain" description="Mechanosensitive ion channel transmembrane helices 2/3" evidence="11">
    <location>
        <begin position="407"/>
        <end position="448"/>
    </location>
</feature>
<dbReference type="AlphaFoldDB" id="A0A7S4ZTH2"/>
<accession>A0A7S4ZTH2</accession>
<dbReference type="Gene3D" id="1.10.287.1260">
    <property type="match status" value="1"/>
</dbReference>
<feature type="signal peptide" evidence="8">
    <location>
        <begin position="1"/>
        <end position="19"/>
    </location>
</feature>
<evidence type="ECO:0000256" key="8">
    <source>
        <dbReference type="SAM" id="SignalP"/>
    </source>
</evidence>
<dbReference type="Gene3D" id="2.30.30.60">
    <property type="match status" value="1"/>
</dbReference>
<feature type="transmembrane region" description="Helical" evidence="7">
    <location>
        <begin position="225"/>
        <end position="244"/>
    </location>
</feature>
<keyword evidence="6 7" id="KW-0472">Membrane</keyword>
<evidence type="ECO:0000313" key="12">
    <source>
        <dbReference type="EMBL" id="QCL09268.1"/>
    </source>
</evidence>
<feature type="domain" description="Mechanosensitive ion channel MscS" evidence="9">
    <location>
        <begin position="449"/>
        <end position="514"/>
    </location>
</feature>
<comment type="similarity">
    <text evidence="2">Belongs to the MscS (TC 1.A.23) family.</text>
</comment>
<feature type="transmembrane region" description="Helical" evidence="7">
    <location>
        <begin position="136"/>
        <end position="156"/>
    </location>
</feature>
<feature type="chain" id="PRO_5030733974" evidence="8">
    <location>
        <begin position="20"/>
        <end position="641"/>
    </location>
</feature>
<feature type="transmembrane region" description="Helical" evidence="7">
    <location>
        <begin position="274"/>
        <end position="292"/>
    </location>
</feature>
<dbReference type="EMBL" id="MK318968">
    <property type="protein sequence ID" value="QCL09268.1"/>
    <property type="molecule type" value="Genomic_DNA"/>
</dbReference>
<evidence type="ECO:0000259" key="11">
    <source>
        <dbReference type="Pfam" id="PF21088"/>
    </source>
</evidence>
<dbReference type="InterPro" id="IPR023408">
    <property type="entry name" value="MscS_beta-dom_sf"/>
</dbReference>
<dbReference type="GO" id="GO:0005886">
    <property type="term" value="C:plasma membrane"/>
    <property type="evidence" value="ECO:0007669"/>
    <property type="project" value="UniProtKB-SubCell"/>
</dbReference>
<gene>
    <name evidence="12" type="ORF">pC5.7b_401</name>
</gene>
<dbReference type="Gene3D" id="3.30.70.100">
    <property type="match status" value="1"/>
</dbReference>
<dbReference type="InterPro" id="IPR011066">
    <property type="entry name" value="MscS_channel_C_sf"/>
</dbReference>
<evidence type="ECO:0000256" key="2">
    <source>
        <dbReference type="ARBA" id="ARBA00008017"/>
    </source>
</evidence>
<comment type="subcellular location">
    <subcellularLocation>
        <location evidence="1">Cell membrane</location>
        <topology evidence="1">Multi-pass membrane protein</topology>
    </subcellularLocation>
</comment>
<feature type="transmembrane region" description="Helical" evidence="7">
    <location>
        <begin position="162"/>
        <end position="187"/>
    </location>
</feature>
<sequence length="641" mass="69013">MRWLAVSLLFVCLAVAANAQTPPQQKIDDLVRLLQDPDVKSWLDTRTLSPAPPAEVKSESDLAAWEASTRSRIDGILAAIPHIPGELATAFSRTRQDAISHGYAPVLAILAGLIAAGTAVEWQFRQRWKASTANTAAVRLLPVAVFAAVMAILFFAVEWPPLVRIVLLVFLIALVVYRVLSTLVGLAALRPAVRLRIKLFALVLIFACAAASLGAPLSVDPMVTSAISYCFSVVLLMLSVEALWATVDRPLRTKLALAIFLVAVWALWCLGLKGLFWLGVYALLLPGILRAVGRAAEAMISSEPDSARRVLVVRGSRSAVVVLAVAWLALVWRVNPNSLTHLDPAIEAIAYGLLKSVVVLLVADLAWHLARSWIDRALATVPEGAVLPPAEAARRARLHTLLPIFRNVLAVMVAVMAGLIVLAQLGVEIGPLLAGAGIFGVALGFGSQTLVKDVISGIFYMLDDAFRVGEYIQAKSYMGTVEGFSLRSVRLRHHRGPVFTVPFGELGAVENMSRDWVIDKFRISVGYDTDIEKARKIAKSIGAELLADAELGPLFIQPLKMKGVEEFGDYGIVLSFAMTTVPGQQTFIRRKAYAMIRDAFQQNGIEFAQPSVQVGGDERSAVAAATTVRAAAEAKTQAAGG</sequence>
<dbReference type="InterPro" id="IPR049278">
    <property type="entry name" value="MS_channel_C"/>
</dbReference>
<feature type="transmembrane region" description="Helical" evidence="7">
    <location>
        <begin position="312"/>
        <end position="332"/>
    </location>
</feature>
<evidence type="ECO:0000259" key="9">
    <source>
        <dbReference type="Pfam" id="PF00924"/>
    </source>
</evidence>
<organism evidence="12">
    <name type="scientific">Rhizobium rhizogenes</name>
    <name type="common">Agrobacterium rhizogenes</name>
    <dbReference type="NCBI Taxonomy" id="359"/>
    <lineage>
        <taxon>Bacteria</taxon>
        <taxon>Pseudomonadati</taxon>
        <taxon>Pseudomonadota</taxon>
        <taxon>Alphaproteobacteria</taxon>
        <taxon>Hyphomicrobiales</taxon>
        <taxon>Rhizobiaceae</taxon>
        <taxon>Rhizobium/Agrobacterium group</taxon>
        <taxon>Rhizobium</taxon>
    </lineage>
</organism>
<dbReference type="PANTHER" id="PTHR30460:SF0">
    <property type="entry name" value="MODERATE CONDUCTANCE MECHANOSENSITIVE CHANNEL YBIO"/>
    <property type="match status" value="1"/>
</dbReference>
<evidence type="ECO:0000256" key="5">
    <source>
        <dbReference type="ARBA" id="ARBA00022989"/>
    </source>
</evidence>
<feature type="transmembrane region" description="Helical" evidence="7">
    <location>
        <begin position="102"/>
        <end position="124"/>
    </location>
</feature>
<keyword evidence="3" id="KW-1003">Cell membrane</keyword>
<evidence type="ECO:0000256" key="7">
    <source>
        <dbReference type="SAM" id="Phobius"/>
    </source>
</evidence>
<dbReference type="InterPro" id="IPR006685">
    <property type="entry name" value="MscS_channel_2nd"/>
</dbReference>
<dbReference type="PANTHER" id="PTHR30460">
    <property type="entry name" value="MODERATE CONDUCTANCE MECHANOSENSITIVE CHANNEL YBIO"/>
    <property type="match status" value="1"/>
</dbReference>
<dbReference type="SUPFAM" id="SSF82861">
    <property type="entry name" value="Mechanosensitive channel protein MscS (YggB), transmembrane region"/>
    <property type="match status" value="1"/>
</dbReference>
<feature type="transmembrane region" description="Helical" evidence="7">
    <location>
        <begin position="348"/>
        <end position="367"/>
    </location>
</feature>
<feature type="transmembrane region" description="Helical" evidence="7">
    <location>
        <begin position="404"/>
        <end position="423"/>
    </location>
</feature>
<keyword evidence="8" id="KW-0732">Signal</keyword>
<dbReference type="Pfam" id="PF21082">
    <property type="entry name" value="MS_channel_3rd"/>
    <property type="match status" value="1"/>
</dbReference>
<dbReference type="InterPro" id="IPR010920">
    <property type="entry name" value="LSM_dom_sf"/>
</dbReference>
<keyword evidence="5 7" id="KW-1133">Transmembrane helix</keyword>
<dbReference type="InterPro" id="IPR045276">
    <property type="entry name" value="YbiO_bact"/>
</dbReference>
<feature type="transmembrane region" description="Helical" evidence="7">
    <location>
        <begin position="429"/>
        <end position="451"/>
    </location>
</feature>
<protein>
    <submittedName>
        <fullName evidence="12">Mechanosensitive ion channel family protein</fullName>
    </submittedName>
</protein>
<keyword evidence="12" id="KW-0614">Plasmid</keyword>
<dbReference type="InterPro" id="IPR011014">
    <property type="entry name" value="MscS_channel_TM-2"/>
</dbReference>
<proteinExistence type="inferred from homology"/>
<evidence type="ECO:0000256" key="1">
    <source>
        <dbReference type="ARBA" id="ARBA00004651"/>
    </source>
</evidence>
<dbReference type="InterPro" id="IPR049142">
    <property type="entry name" value="MS_channel_1st"/>
</dbReference>
<geneLocation type="plasmid" evidence="12">
    <name>pC5.7b</name>
</geneLocation>
<name>A0A7S4ZTH2_RHIRH</name>
<dbReference type="SUPFAM" id="SSF82689">
    <property type="entry name" value="Mechanosensitive channel protein MscS (YggB), C-terminal domain"/>
    <property type="match status" value="1"/>
</dbReference>
<feature type="domain" description="Mechanosensitive ion channel MscS C-terminal" evidence="10">
    <location>
        <begin position="520"/>
        <end position="607"/>
    </location>
</feature>
<evidence type="ECO:0000259" key="10">
    <source>
        <dbReference type="Pfam" id="PF21082"/>
    </source>
</evidence>
<dbReference type="Pfam" id="PF00924">
    <property type="entry name" value="MS_channel_2nd"/>
    <property type="match status" value="1"/>
</dbReference>
<reference evidence="12" key="1">
    <citation type="submission" date="2018-12" db="EMBL/GenBank/DDBJ databases">
        <title>Three Rhizobium rhizogenes strains isolated from the same crown gall tumor carry diverse plasmids.</title>
        <authorList>
            <person name="Pulawska J."/>
            <person name="Kuzmanovic N."/>
        </authorList>
    </citation>
    <scope>NUCLEOTIDE SEQUENCE</scope>
    <source>
        <strain evidence="12">C5.7</strain>
        <plasmid evidence="12">pC5.7b</plasmid>
    </source>
</reference>
<evidence type="ECO:0000256" key="3">
    <source>
        <dbReference type="ARBA" id="ARBA00022475"/>
    </source>
</evidence>
<evidence type="ECO:0000256" key="6">
    <source>
        <dbReference type="ARBA" id="ARBA00023136"/>
    </source>
</evidence>
<dbReference type="GO" id="GO:0008381">
    <property type="term" value="F:mechanosensitive monoatomic ion channel activity"/>
    <property type="evidence" value="ECO:0007669"/>
    <property type="project" value="InterPro"/>
</dbReference>
<dbReference type="SUPFAM" id="SSF50182">
    <property type="entry name" value="Sm-like ribonucleoproteins"/>
    <property type="match status" value="1"/>
</dbReference>
<dbReference type="Pfam" id="PF21088">
    <property type="entry name" value="MS_channel_1st"/>
    <property type="match status" value="1"/>
</dbReference>
<feature type="transmembrane region" description="Helical" evidence="7">
    <location>
        <begin position="199"/>
        <end position="219"/>
    </location>
</feature>
<keyword evidence="4 7" id="KW-0812">Transmembrane</keyword>